<dbReference type="Gene3D" id="3.10.10.10">
    <property type="entry name" value="HIV Type 1 Reverse Transcriptase, subunit A, domain 1"/>
    <property type="match status" value="1"/>
</dbReference>
<feature type="region of interest" description="Disordered" evidence="1">
    <location>
        <begin position="415"/>
        <end position="437"/>
    </location>
</feature>
<evidence type="ECO:0000313" key="4">
    <source>
        <dbReference type="Proteomes" id="UP001151760"/>
    </source>
</evidence>
<dbReference type="Gene3D" id="3.30.70.270">
    <property type="match status" value="1"/>
</dbReference>
<name>A0ABQ5GN07_9ASTR</name>
<protein>
    <submittedName>
        <fullName evidence="3">Reverse transcriptase domain-containing protein</fullName>
    </submittedName>
</protein>
<dbReference type="GO" id="GO:0003964">
    <property type="term" value="F:RNA-directed DNA polymerase activity"/>
    <property type="evidence" value="ECO:0007669"/>
    <property type="project" value="UniProtKB-KW"/>
</dbReference>
<reference evidence="3" key="1">
    <citation type="journal article" date="2022" name="Int. J. Mol. Sci.">
        <title>Draft Genome of Tanacetum Coccineum: Genomic Comparison of Closely Related Tanacetum-Family Plants.</title>
        <authorList>
            <person name="Yamashiro T."/>
            <person name="Shiraishi A."/>
            <person name="Nakayama K."/>
            <person name="Satake H."/>
        </authorList>
    </citation>
    <scope>NUCLEOTIDE SEQUENCE</scope>
</reference>
<organism evidence="3 4">
    <name type="scientific">Tanacetum coccineum</name>
    <dbReference type="NCBI Taxonomy" id="301880"/>
    <lineage>
        <taxon>Eukaryota</taxon>
        <taxon>Viridiplantae</taxon>
        <taxon>Streptophyta</taxon>
        <taxon>Embryophyta</taxon>
        <taxon>Tracheophyta</taxon>
        <taxon>Spermatophyta</taxon>
        <taxon>Magnoliopsida</taxon>
        <taxon>eudicotyledons</taxon>
        <taxon>Gunneridae</taxon>
        <taxon>Pentapetalae</taxon>
        <taxon>asterids</taxon>
        <taxon>campanulids</taxon>
        <taxon>Asterales</taxon>
        <taxon>Asteraceae</taxon>
        <taxon>Asteroideae</taxon>
        <taxon>Anthemideae</taxon>
        <taxon>Anthemidinae</taxon>
        <taxon>Tanacetum</taxon>
    </lineage>
</organism>
<dbReference type="InterPro" id="IPR043128">
    <property type="entry name" value="Rev_trsase/Diguanyl_cyclase"/>
</dbReference>
<evidence type="ECO:0000259" key="2">
    <source>
        <dbReference type="Pfam" id="PF00078"/>
    </source>
</evidence>
<dbReference type="Proteomes" id="UP001151760">
    <property type="component" value="Unassembled WGS sequence"/>
</dbReference>
<dbReference type="EMBL" id="BQNB010018615">
    <property type="protein sequence ID" value="GJT76332.1"/>
    <property type="molecule type" value="Genomic_DNA"/>
</dbReference>
<dbReference type="InterPro" id="IPR043502">
    <property type="entry name" value="DNA/RNA_pol_sf"/>
</dbReference>
<keyword evidence="3" id="KW-0548">Nucleotidyltransferase</keyword>
<dbReference type="PANTHER" id="PTHR24559:SF427">
    <property type="entry name" value="RNA-DIRECTED DNA POLYMERASE"/>
    <property type="match status" value="1"/>
</dbReference>
<dbReference type="InterPro" id="IPR053134">
    <property type="entry name" value="RNA-dir_DNA_polymerase"/>
</dbReference>
<accession>A0ABQ5GN07</accession>
<reference evidence="3" key="2">
    <citation type="submission" date="2022-01" db="EMBL/GenBank/DDBJ databases">
        <authorList>
            <person name="Yamashiro T."/>
            <person name="Shiraishi A."/>
            <person name="Satake H."/>
            <person name="Nakayama K."/>
        </authorList>
    </citation>
    <scope>NUCLEOTIDE SEQUENCE</scope>
</reference>
<dbReference type="SUPFAM" id="SSF56672">
    <property type="entry name" value="DNA/RNA polymerases"/>
    <property type="match status" value="1"/>
</dbReference>
<proteinExistence type="predicted"/>
<keyword evidence="3" id="KW-0695">RNA-directed DNA polymerase</keyword>
<keyword evidence="3" id="KW-0808">Transferase</keyword>
<dbReference type="CDD" id="cd01647">
    <property type="entry name" value="RT_LTR"/>
    <property type="match status" value="1"/>
</dbReference>
<feature type="domain" description="Reverse transcriptase" evidence="2">
    <location>
        <begin position="36"/>
        <end position="167"/>
    </location>
</feature>
<dbReference type="InterPro" id="IPR000477">
    <property type="entry name" value="RT_dom"/>
</dbReference>
<dbReference type="PANTHER" id="PTHR24559">
    <property type="entry name" value="TRANSPOSON TY3-I GAG-POL POLYPROTEIN"/>
    <property type="match status" value="1"/>
</dbReference>
<evidence type="ECO:0000256" key="1">
    <source>
        <dbReference type="SAM" id="MobiDB-lite"/>
    </source>
</evidence>
<evidence type="ECO:0000313" key="3">
    <source>
        <dbReference type="EMBL" id="GJT76332.1"/>
    </source>
</evidence>
<comment type="caution">
    <text evidence="3">The sequence shown here is derived from an EMBL/GenBank/DDBJ whole genome shotgun (WGS) entry which is preliminary data.</text>
</comment>
<gene>
    <name evidence="3" type="ORF">Tco_1043057</name>
</gene>
<dbReference type="Pfam" id="PF00078">
    <property type="entry name" value="RVT_1"/>
    <property type="match status" value="1"/>
</dbReference>
<sequence>MNKVEITMELFTSWELWMLSKIRKSLLEKKDGSSECCIDTRKLKQLLSIKNRYPLPRIDDLFDQLQGSSVYSEIDLRSGYHQLRIREEDIPFTAFRTLLVIMSFKVIDFGLNNAPAVINGFDECSPRVCKTYLDKLGIVFIDDILIYSNNKENMGEHLKTILNMLKERIVVRYSFGIAPILSLPVKDADRLCGYCDAPLRSLSCFNANEKRRDGLNFLRFLGKITDCVIRLSPGKGNVVADALCRKDMEQLRVRVFSGVGAKDFVAEGEPFEVLDPMYEMSGKSRPETPKASGLLQQPEIPVWKWERITMDFITKLPRTPYGYDSIWVIVDRHGDCGPVRIIMGTETLILLQGFGTSLQKSLGTKFRYEHCLPSENDDHSDKFPLDVFSYNNVITLALKLTFRSSIREGNADRMHVGGEVGDAKTQGPDLIRGNGKD</sequence>
<keyword evidence="4" id="KW-1185">Reference proteome</keyword>